<evidence type="ECO:0000313" key="2">
    <source>
        <dbReference type="Proteomes" id="UP000568877"/>
    </source>
</evidence>
<accession>A0A6V8PKG7</accession>
<sequence length="35" mass="3972">PQEMLPYQHEIALAFHSFGNGLEPRYIIGAESLDQ</sequence>
<dbReference type="EMBL" id="BLSA01000301">
    <property type="protein sequence ID" value="GFP33162.1"/>
    <property type="molecule type" value="Genomic_DNA"/>
</dbReference>
<dbReference type="Proteomes" id="UP000568877">
    <property type="component" value="Unassembled WGS sequence"/>
</dbReference>
<evidence type="ECO:0000313" key="1">
    <source>
        <dbReference type="EMBL" id="GFP33162.1"/>
    </source>
</evidence>
<comment type="caution">
    <text evidence="1">The sequence shown here is derived from an EMBL/GenBank/DDBJ whole genome shotgun (WGS) entry which is preliminary data.</text>
</comment>
<organism evidence="1 2">
    <name type="scientific">Candidatus Hakubella thermalkaliphila</name>
    <dbReference type="NCBI Taxonomy" id="2754717"/>
    <lineage>
        <taxon>Bacteria</taxon>
        <taxon>Bacillati</taxon>
        <taxon>Actinomycetota</taxon>
        <taxon>Actinomycetota incertae sedis</taxon>
        <taxon>Candidatus Hakubellales</taxon>
        <taxon>Candidatus Hakubellaceae</taxon>
        <taxon>Candidatus Hakubella</taxon>
    </lineage>
</organism>
<feature type="non-terminal residue" evidence="1">
    <location>
        <position position="1"/>
    </location>
</feature>
<protein>
    <submittedName>
        <fullName evidence="1">Uncharacterized protein</fullName>
    </submittedName>
</protein>
<proteinExistence type="predicted"/>
<gene>
    <name evidence="1" type="ORF">HKBW3S42_01483</name>
</gene>
<dbReference type="AlphaFoldDB" id="A0A6V8PKG7"/>
<name>A0A6V8PKG7_9ACTN</name>
<reference evidence="1 2" key="1">
    <citation type="journal article" date="2020" name="Front. Microbiol.">
        <title>Single-cell genomics of novel Actinobacteria with the Wood-Ljungdahl pathway discovered in a serpentinizing system.</title>
        <authorList>
            <person name="Merino N."/>
            <person name="Kawai M."/>
            <person name="Boyd E.S."/>
            <person name="Colman D.R."/>
            <person name="McGlynn S.E."/>
            <person name="Nealson K.H."/>
            <person name="Kurokawa K."/>
            <person name="Hongoh Y."/>
        </authorList>
    </citation>
    <scope>NUCLEOTIDE SEQUENCE [LARGE SCALE GENOMIC DNA]</scope>
    <source>
        <strain evidence="1 2">S42</strain>
    </source>
</reference>